<evidence type="ECO:0000313" key="3">
    <source>
        <dbReference type="EMBL" id="PWI71255.1"/>
    </source>
</evidence>
<protein>
    <submittedName>
        <fullName evidence="3">Uncharacterized protein</fullName>
    </submittedName>
</protein>
<comment type="caution">
    <text evidence="3">The sequence shown here is derived from an EMBL/GenBank/DDBJ whole genome shotgun (WGS) entry which is preliminary data.</text>
</comment>
<reference evidence="2 5" key="4">
    <citation type="journal article" date="2024" name="Microbiol. Resour. Announc.">
        <title>Genome annotations for the ascomycete fungi Trichoderma harzianum, Trichoderma aggressivum, and Purpureocillium lilacinum.</title>
        <authorList>
            <person name="Beijen E.P.W."/>
            <person name="Ohm R.A."/>
        </authorList>
    </citation>
    <scope>NUCLEOTIDE SEQUENCE [LARGE SCALE GENOMIC DNA]</scope>
    <source>
        <strain evidence="2 5">CBS 150709</strain>
    </source>
</reference>
<organism evidence="3 4">
    <name type="scientific">Purpureocillium lilacinum</name>
    <name type="common">Paecilomyces lilacinus</name>
    <dbReference type="NCBI Taxonomy" id="33203"/>
    <lineage>
        <taxon>Eukaryota</taxon>
        <taxon>Fungi</taxon>
        <taxon>Dikarya</taxon>
        <taxon>Ascomycota</taxon>
        <taxon>Pezizomycotina</taxon>
        <taxon>Sordariomycetes</taxon>
        <taxon>Hypocreomycetidae</taxon>
        <taxon>Hypocreales</taxon>
        <taxon>Ophiocordycipitaceae</taxon>
        <taxon>Purpureocillium</taxon>
    </lineage>
</organism>
<evidence type="ECO:0000313" key="2">
    <source>
        <dbReference type="EMBL" id="KAK4090052.1"/>
    </source>
</evidence>
<dbReference type="AlphaFoldDB" id="A0A2U3E9T1"/>
<feature type="region of interest" description="Disordered" evidence="1">
    <location>
        <begin position="265"/>
        <end position="297"/>
    </location>
</feature>
<evidence type="ECO:0000256" key="1">
    <source>
        <dbReference type="SAM" id="MobiDB-lite"/>
    </source>
</evidence>
<gene>
    <name evidence="3" type="ORF">PCL_12623</name>
    <name evidence="2" type="ORF">Purlil1_5678</name>
</gene>
<feature type="compositionally biased region" description="Basic residues" evidence="1">
    <location>
        <begin position="330"/>
        <end position="340"/>
    </location>
</feature>
<evidence type="ECO:0000313" key="4">
    <source>
        <dbReference type="Proteomes" id="UP000245956"/>
    </source>
</evidence>
<feature type="region of interest" description="Disordered" evidence="1">
    <location>
        <begin position="315"/>
        <end position="360"/>
    </location>
</feature>
<keyword evidence="5" id="KW-1185">Reference proteome</keyword>
<reference evidence="3 4" key="2">
    <citation type="journal article" date="2016" name="Front. Microbiol.">
        <title>Genome and transcriptome sequences reveal the specific parasitism of the nematophagous Purpureocillium lilacinum 36-1.</title>
        <authorList>
            <person name="Xie J."/>
            <person name="Li S."/>
            <person name="Mo C."/>
            <person name="Xiao X."/>
            <person name="Peng D."/>
            <person name="Wang G."/>
            <person name="Xiao Y."/>
        </authorList>
    </citation>
    <scope>NUCLEOTIDE SEQUENCE [LARGE SCALE GENOMIC DNA]</scope>
    <source>
        <strain evidence="3 4">36-1</strain>
    </source>
</reference>
<proteinExistence type="predicted"/>
<dbReference type="EMBL" id="JAWRVI010000017">
    <property type="protein sequence ID" value="KAK4090052.1"/>
    <property type="molecule type" value="Genomic_DNA"/>
</dbReference>
<sequence>MASISRAHRKADIYDERGYPMGVRYGQWPNEARDRKWDARSVARPLFPSFARRRKMSGRLPRRRVSLPSPSPVFSKDVKEHCTVGESSSAGVQARGKRNRRHVRHVTPARRLGTREPGCCYVVLVLGERAGAREPRFVALPEMLPRCNPPRGCRSGRQSEFRWGPWRGEGVAATAGQSDLQGGEAGTRSEAAATETWKPRPGSVRERHATEGGGGVPAGLHGPAALRQWARRLWQATVDEHRKKYLPSAQKKKVPGGRYWLGVGNPLATGVPRSKNLTPGPQAAPPSSPQNQSSERAHTQPLLVHSFSPFLSSIVTDAHPQAPPPSLSHSHTHARTHARTHATPQRRPSIKTPAPRPRSDSFLGSLPLQGLLLFGGIETPKHLGAPRCGVCCCPLRAAVRRVLPGRPRGLNPPRRPRRKPIVQGVSLSPLVPGCLSRWSRPLDDMLPSPPVWLAAAAAASPLAALLGLSRRAWTSSRLARPLAHS</sequence>
<evidence type="ECO:0000313" key="5">
    <source>
        <dbReference type="Proteomes" id="UP001287286"/>
    </source>
</evidence>
<reference evidence="3" key="1">
    <citation type="submission" date="2015-05" db="EMBL/GenBank/DDBJ databases">
        <authorList>
            <person name="Wang D.B."/>
            <person name="Wang M."/>
        </authorList>
    </citation>
    <scope>NUCLEOTIDE SEQUENCE</scope>
    <source>
        <strain evidence="3">36-1</strain>
    </source>
</reference>
<accession>A0A2U3E9T1</accession>
<feature type="region of interest" description="Disordered" evidence="1">
    <location>
        <begin position="58"/>
        <end position="103"/>
    </location>
</feature>
<dbReference type="Proteomes" id="UP001287286">
    <property type="component" value="Unassembled WGS sequence"/>
</dbReference>
<feature type="region of interest" description="Disordered" evidence="1">
    <location>
        <begin position="173"/>
        <end position="221"/>
    </location>
</feature>
<reference evidence="2" key="3">
    <citation type="submission" date="2023-11" db="EMBL/GenBank/DDBJ databases">
        <authorList>
            <person name="Beijen E."/>
            <person name="Ohm R.A."/>
        </authorList>
    </citation>
    <scope>NUCLEOTIDE SEQUENCE</scope>
    <source>
        <strain evidence="2">CBS 150709</strain>
    </source>
</reference>
<dbReference type="EMBL" id="LCWV01000008">
    <property type="protein sequence ID" value="PWI71255.1"/>
    <property type="molecule type" value="Genomic_DNA"/>
</dbReference>
<name>A0A2U3E9T1_PURLI</name>
<dbReference type="Proteomes" id="UP000245956">
    <property type="component" value="Unassembled WGS sequence"/>
</dbReference>